<evidence type="ECO:0000259" key="2">
    <source>
        <dbReference type="PROSITE" id="PS51176"/>
    </source>
</evidence>
<dbReference type="PANTHER" id="PTHR21363:SF0">
    <property type="entry name" value="PREPHENATE DEHYDROGENASE [NADP(+)]"/>
    <property type="match status" value="1"/>
</dbReference>
<organism evidence="3 4">
    <name type="scientific">Candidatus Sulfotelmatobacter kueseliae</name>
    <dbReference type="NCBI Taxonomy" id="2042962"/>
    <lineage>
        <taxon>Bacteria</taxon>
        <taxon>Pseudomonadati</taxon>
        <taxon>Acidobacteriota</taxon>
        <taxon>Terriglobia</taxon>
        <taxon>Terriglobales</taxon>
        <taxon>Candidatus Korobacteraceae</taxon>
        <taxon>Candidatus Sulfotelmatobacter</taxon>
    </lineage>
</organism>
<dbReference type="EMBL" id="OMOD01000144">
    <property type="protein sequence ID" value="SPF43564.1"/>
    <property type="molecule type" value="Genomic_DNA"/>
</dbReference>
<dbReference type="Pfam" id="PF20463">
    <property type="entry name" value="PDH_C"/>
    <property type="match status" value="1"/>
</dbReference>
<proteinExistence type="predicted"/>
<evidence type="ECO:0000313" key="4">
    <source>
        <dbReference type="Proteomes" id="UP000238701"/>
    </source>
</evidence>
<accession>A0A2U3KV76</accession>
<dbReference type="InterPro" id="IPR046826">
    <property type="entry name" value="PDH_N"/>
</dbReference>
<dbReference type="Gene3D" id="3.40.50.720">
    <property type="entry name" value="NAD(P)-binding Rossmann-like Domain"/>
    <property type="match status" value="1"/>
</dbReference>
<dbReference type="GO" id="GO:0008977">
    <property type="term" value="F:prephenate dehydrogenase (NAD+) activity"/>
    <property type="evidence" value="ECO:0007669"/>
    <property type="project" value="UniProtKB-EC"/>
</dbReference>
<dbReference type="Pfam" id="PF02153">
    <property type="entry name" value="PDH_N"/>
    <property type="match status" value="1"/>
</dbReference>
<dbReference type="GO" id="GO:0004665">
    <property type="term" value="F:prephenate dehydrogenase (NADP+) activity"/>
    <property type="evidence" value="ECO:0007669"/>
    <property type="project" value="InterPro"/>
</dbReference>
<reference evidence="4" key="1">
    <citation type="submission" date="2018-02" db="EMBL/GenBank/DDBJ databases">
        <authorList>
            <person name="Hausmann B."/>
        </authorList>
    </citation>
    <scope>NUCLEOTIDE SEQUENCE [LARGE SCALE GENOMIC DNA]</scope>
    <source>
        <strain evidence="4">Peat soil MAG SbA1</strain>
    </source>
</reference>
<dbReference type="AlphaFoldDB" id="A0A2U3KV76"/>
<gene>
    <name evidence="3" type="ORF">SBA1_50016</name>
</gene>
<feature type="domain" description="Prephenate/arogenate dehydrogenase" evidence="2">
    <location>
        <begin position="4"/>
        <end position="288"/>
    </location>
</feature>
<dbReference type="PROSITE" id="PS51176">
    <property type="entry name" value="PDH_ADH"/>
    <property type="match status" value="1"/>
</dbReference>
<dbReference type="InterPro" id="IPR003099">
    <property type="entry name" value="Prephen_DH"/>
</dbReference>
<dbReference type="PANTHER" id="PTHR21363">
    <property type="entry name" value="PREPHENATE DEHYDROGENASE"/>
    <property type="match status" value="1"/>
</dbReference>
<dbReference type="SUPFAM" id="SSF48179">
    <property type="entry name" value="6-phosphogluconate dehydrogenase C-terminal domain-like"/>
    <property type="match status" value="1"/>
</dbReference>
<dbReference type="InterPro" id="IPR046825">
    <property type="entry name" value="PDH_C"/>
</dbReference>
<dbReference type="GO" id="GO:0070403">
    <property type="term" value="F:NAD+ binding"/>
    <property type="evidence" value="ECO:0007669"/>
    <property type="project" value="InterPro"/>
</dbReference>
<dbReference type="SUPFAM" id="SSF51735">
    <property type="entry name" value="NAD(P)-binding Rossmann-fold domains"/>
    <property type="match status" value="1"/>
</dbReference>
<dbReference type="GO" id="GO:0006571">
    <property type="term" value="P:tyrosine biosynthetic process"/>
    <property type="evidence" value="ECO:0007669"/>
    <property type="project" value="InterPro"/>
</dbReference>
<evidence type="ECO:0000256" key="1">
    <source>
        <dbReference type="ARBA" id="ARBA00023002"/>
    </source>
</evidence>
<dbReference type="InterPro" id="IPR050812">
    <property type="entry name" value="Preph/Arog_dehydrog"/>
</dbReference>
<dbReference type="EC" id="1.3.1.12" evidence="3"/>
<dbReference type="FunFam" id="3.40.50.720:FF:000208">
    <property type="entry name" value="Prephenate dehydrogenase"/>
    <property type="match status" value="1"/>
</dbReference>
<dbReference type="Gene3D" id="1.10.3660.10">
    <property type="entry name" value="6-phosphogluconate dehydrogenase C-terminal like domain"/>
    <property type="match status" value="1"/>
</dbReference>
<dbReference type="InterPro" id="IPR008927">
    <property type="entry name" value="6-PGluconate_DH-like_C_sf"/>
</dbReference>
<keyword evidence="1 3" id="KW-0560">Oxidoreductase</keyword>
<dbReference type="Proteomes" id="UP000238701">
    <property type="component" value="Unassembled WGS sequence"/>
</dbReference>
<sequence>MAIRQITIIGTGLIGGSLALALRKKKFAGRIVGCDREATLERARKRGAIDDGTSNPGDAIRGSQVVVLATPVLAIVDLIERVGPVLPARALLTDVGSTKVAVVERARKVFGKNAGKRFLAGHPMAGKELSGVDYADADLFQNAVWFLTPFPGQSLNEGLFAEYAGWIDQIGARIAMLPPEDHDRLCAWISHVPQMMSTALAAALVEEFGAEAPLLPAGGRALQEMTRIAASPYSMWRDIAISNQKNLENALWRVEQRLAHIRENLTTRELAVEFEQAHALRKVSLKKK</sequence>
<name>A0A2U3KV76_9BACT</name>
<dbReference type="InterPro" id="IPR036291">
    <property type="entry name" value="NAD(P)-bd_dom_sf"/>
</dbReference>
<protein>
    <submittedName>
        <fullName evidence="3">Prephenate dehydrogenase</fullName>
        <ecNumber evidence="3">1.3.1.12</ecNumber>
    </submittedName>
</protein>
<evidence type="ECO:0000313" key="3">
    <source>
        <dbReference type="EMBL" id="SPF43564.1"/>
    </source>
</evidence>
<dbReference type="OrthoDB" id="9802008at2"/>